<dbReference type="Pfam" id="PF09839">
    <property type="entry name" value="DUF2066"/>
    <property type="match status" value="1"/>
</dbReference>
<evidence type="ECO:0000313" key="1">
    <source>
        <dbReference type="EMBL" id="PZF76884.1"/>
    </source>
</evidence>
<keyword evidence="2" id="KW-1185">Reference proteome</keyword>
<comment type="caution">
    <text evidence="1">The sequence shown here is derived from an EMBL/GenBank/DDBJ whole genome shotgun (WGS) entry which is preliminary data.</text>
</comment>
<evidence type="ECO:0000313" key="2">
    <source>
        <dbReference type="Proteomes" id="UP000248795"/>
    </source>
</evidence>
<gene>
    <name evidence="1" type="ORF">DK847_10495</name>
</gene>
<sequence length="272" mass="29712">MTLSRRTLLGLASAFALTRPVGAQTVRELYQGRTIVTGRRPETRLPGMVRCLAQVLVRVSGDPRLAVHPLLARLSETPETAVATYSYRDLYAFRPIRDEQGTRDRPYEMTVEYDPAKIDAMLAQMGSRPWLAERPRLVVFLAVHHIGSSFMLSSMVDQGELMRQSFQDAAWNAAMEVVIPSPETLARAGLTVENTAEATPQSLLGFVDRKVGQVPLVGLLDWSKPLLAWKARWRIAADGAPGWGIEGVNFDAAFRNGVGGAAQVLSGNGTPG</sequence>
<dbReference type="EMBL" id="QKVK01000004">
    <property type="protein sequence ID" value="PZF76884.1"/>
    <property type="molecule type" value="Genomic_DNA"/>
</dbReference>
<dbReference type="InterPro" id="IPR018642">
    <property type="entry name" value="DUF2066"/>
</dbReference>
<name>A0A2W2B9B1_9HYPH</name>
<proteinExistence type="predicted"/>
<protein>
    <submittedName>
        <fullName evidence="1">DUF2066 domain-containing protein</fullName>
    </submittedName>
</protein>
<accession>A0A2W2B9B1</accession>
<dbReference type="AlphaFoldDB" id="A0A2W2B9B1"/>
<organism evidence="1 2">
    <name type="scientific">Aestuariivirga litoralis</name>
    <dbReference type="NCBI Taxonomy" id="2650924"/>
    <lineage>
        <taxon>Bacteria</taxon>
        <taxon>Pseudomonadati</taxon>
        <taxon>Pseudomonadota</taxon>
        <taxon>Alphaproteobacteria</taxon>
        <taxon>Hyphomicrobiales</taxon>
        <taxon>Aestuariivirgaceae</taxon>
        <taxon>Aestuariivirga</taxon>
    </lineage>
</organism>
<dbReference type="RefSeq" id="WP_111198420.1">
    <property type="nucleotide sequence ID" value="NZ_QKVK01000004.1"/>
</dbReference>
<reference evidence="2" key="1">
    <citation type="submission" date="2018-06" db="EMBL/GenBank/DDBJ databases">
        <title>Aestuariibacter litoralis strain KCTC 52945T.</title>
        <authorList>
            <person name="Li X."/>
            <person name="Salam N."/>
            <person name="Li J.-L."/>
            <person name="Chen Y.-M."/>
            <person name="Yang Z.-W."/>
            <person name="Zhang L.-Y."/>
            <person name="Han M.-X."/>
            <person name="Xiao M."/>
            <person name="Li W.-J."/>
        </authorList>
    </citation>
    <scope>NUCLEOTIDE SEQUENCE [LARGE SCALE GENOMIC DNA]</scope>
    <source>
        <strain evidence="2">KCTC 52945</strain>
    </source>
</reference>
<dbReference type="Proteomes" id="UP000248795">
    <property type="component" value="Unassembled WGS sequence"/>
</dbReference>